<evidence type="ECO:0000256" key="3">
    <source>
        <dbReference type="ARBA" id="ARBA00022475"/>
    </source>
</evidence>
<evidence type="ECO:0000256" key="2">
    <source>
        <dbReference type="ARBA" id="ARBA00022448"/>
    </source>
</evidence>
<comment type="subcellular location">
    <subcellularLocation>
        <location evidence="1">Cell membrane</location>
        <topology evidence="1">Multi-pass membrane protein</topology>
    </subcellularLocation>
</comment>
<gene>
    <name evidence="12" type="ORF">HZA61_11815</name>
</gene>
<evidence type="ECO:0000256" key="4">
    <source>
        <dbReference type="ARBA" id="ARBA00022692"/>
    </source>
</evidence>
<evidence type="ECO:0000256" key="1">
    <source>
        <dbReference type="ARBA" id="ARBA00004651"/>
    </source>
</evidence>
<proteinExistence type="predicted"/>
<dbReference type="InterPro" id="IPR017871">
    <property type="entry name" value="ABC_transporter-like_CS"/>
</dbReference>
<dbReference type="InterPro" id="IPR003439">
    <property type="entry name" value="ABC_transporter-like_ATP-bd"/>
</dbReference>
<dbReference type="Gene3D" id="3.40.50.300">
    <property type="entry name" value="P-loop containing nucleotide triphosphate hydrolases"/>
    <property type="match status" value="1"/>
</dbReference>
<dbReference type="SMART" id="SM00382">
    <property type="entry name" value="AAA"/>
    <property type="match status" value="1"/>
</dbReference>
<feature type="transmembrane region" description="Helical" evidence="9">
    <location>
        <begin position="251"/>
        <end position="272"/>
    </location>
</feature>
<feature type="domain" description="ABC transmembrane type-1" evidence="11">
    <location>
        <begin position="32"/>
        <end position="314"/>
    </location>
</feature>
<feature type="transmembrane region" description="Helical" evidence="9">
    <location>
        <begin position="171"/>
        <end position="193"/>
    </location>
</feature>
<dbReference type="EMBL" id="JACRIW010000082">
    <property type="protein sequence ID" value="MBI5170169.1"/>
    <property type="molecule type" value="Genomic_DNA"/>
</dbReference>
<dbReference type="Gene3D" id="1.20.1560.10">
    <property type="entry name" value="ABC transporter type 1, transmembrane domain"/>
    <property type="match status" value="1"/>
</dbReference>
<keyword evidence="4 9" id="KW-0812">Transmembrane</keyword>
<name>A0A933SHT7_UNCEI</name>
<dbReference type="InterPro" id="IPR027417">
    <property type="entry name" value="P-loop_NTPase"/>
</dbReference>
<evidence type="ECO:0000259" key="10">
    <source>
        <dbReference type="PROSITE" id="PS50893"/>
    </source>
</evidence>
<dbReference type="GO" id="GO:0005886">
    <property type="term" value="C:plasma membrane"/>
    <property type="evidence" value="ECO:0007669"/>
    <property type="project" value="UniProtKB-SubCell"/>
</dbReference>
<dbReference type="SUPFAM" id="SSF90123">
    <property type="entry name" value="ABC transporter transmembrane region"/>
    <property type="match status" value="1"/>
</dbReference>
<dbReference type="GO" id="GO:0016887">
    <property type="term" value="F:ATP hydrolysis activity"/>
    <property type="evidence" value="ECO:0007669"/>
    <property type="project" value="InterPro"/>
</dbReference>
<keyword evidence="5" id="KW-0547">Nucleotide-binding</keyword>
<dbReference type="PANTHER" id="PTHR43394:SF1">
    <property type="entry name" value="ATP-BINDING CASSETTE SUB-FAMILY B MEMBER 10, MITOCHONDRIAL"/>
    <property type="match status" value="1"/>
</dbReference>
<dbReference type="FunFam" id="3.40.50.300:FF:000221">
    <property type="entry name" value="Multidrug ABC transporter ATP-binding protein"/>
    <property type="match status" value="1"/>
</dbReference>
<dbReference type="PROSITE" id="PS00211">
    <property type="entry name" value="ABC_TRANSPORTER_1"/>
    <property type="match status" value="1"/>
</dbReference>
<evidence type="ECO:0000256" key="9">
    <source>
        <dbReference type="SAM" id="Phobius"/>
    </source>
</evidence>
<dbReference type="AlphaFoldDB" id="A0A933SHT7"/>
<evidence type="ECO:0000313" key="12">
    <source>
        <dbReference type="EMBL" id="MBI5170169.1"/>
    </source>
</evidence>
<dbReference type="Proteomes" id="UP000696931">
    <property type="component" value="Unassembled WGS sequence"/>
</dbReference>
<feature type="transmembrane region" description="Helical" evidence="9">
    <location>
        <begin position="71"/>
        <end position="88"/>
    </location>
</feature>
<dbReference type="SUPFAM" id="SSF52540">
    <property type="entry name" value="P-loop containing nucleoside triphosphate hydrolases"/>
    <property type="match status" value="1"/>
</dbReference>
<comment type="caution">
    <text evidence="12">The sequence shown here is derived from an EMBL/GenBank/DDBJ whole genome shotgun (WGS) entry which is preliminary data.</text>
</comment>
<dbReference type="CDD" id="cd18544">
    <property type="entry name" value="ABC_6TM_TmrA_like"/>
    <property type="match status" value="1"/>
</dbReference>
<evidence type="ECO:0000256" key="8">
    <source>
        <dbReference type="ARBA" id="ARBA00023136"/>
    </source>
</evidence>
<dbReference type="GO" id="GO:0015421">
    <property type="term" value="F:ABC-type oligopeptide transporter activity"/>
    <property type="evidence" value="ECO:0007669"/>
    <property type="project" value="TreeGrafter"/>
</dbReference>
<keyword evidence="8 9" id="KW-0472">Membrane</keyword>
<protein>
    <submittedName>
        <fullName evidence="12">ABC transporter ATP-binding protein</fullName>
    </submittedName>
</protein>
<feature type="transmembrane region" description="Helical" evidence="9">
    <location>
        <begin position="29"/>
        <end position="51"/>
    </location>
</feature>
<keyword evidence="2" id="KW-0813">Transport</keyword>
<reference evidence="12" key="1">
    <citation type="submission" date="2020-07" db="EMBL/GenBank/DDBJ databases">
        <title>Huge and variable diversity of episymbiotic CPR bacteria and DPANN archaea in groundwater ecosystems.</title>
        <authorList>
            <person name="He C.Y."/>
            <person name="Keren R."/>
            <person name="Whittaker M."/>
            <person name="Farag I.F."/>
            <person name="Doudna J."/>
            <person name="Cate J.H.D."/>
            <person name="Banfield J.F."/>
        </authorList>
    </citation>
    <scope>NUCLEOTIDE SEQUENCE</scope>
    <source>
        <strain evidence="12">NC_groundwater_1813_Pr3_B-0.1um_71_17</strain>
    </source>
</reference>
<dbReference type="FunFam" id="1.20.1560.10:FF:000011">
    <property type="entry name" value="Multidrug ABC transporter ATP-binding protein"/>
    <property type="match status" value="1"/>
</dbReference>
<evidence type="ECO:0000259" key="11">
    <source>
        <dbReference type="PROSITE" id="PS50929"/>
    </source>
</evidence>
<dbReference type="PANTHER" id="PTHR43394">
    <property type="entry name" value="ATP-DEPENDENT PERMEASE MDL1, MITOCHONDRIAL"/>
    <property type="match status" value="1"/>
</dbReference>
<dbReference type="InterPro" id="IPR011527">
    <property type="entry name" value="ABC1_TM_dom"/>
</dbReference>
<keyword evidence="7 9" id="KW-1133">Transmembrane helix</keyword>
<dbReference type="PROSITE" id="PS50929">
    <property type="entry name" value="ABC_TM1F"/>
    <property type="match status" value="1"/>
</dbReference>
<dbReference type="CDD" id="cd03254">
    <property type="entry name" value="ABCC_Glucan_exporter_like"/>
    <property type="match status" value="1"/>
</dbReference>
<dbReference type="InterPro" id="IPR036640">
    <property type="entry name" value="ABC1_TM_sf"/>
</dbReference>
<organism evidence="12 13">
    <name type="scientific">Eiseniibacteriota bacterium</name>
    <dbReference type="NCBI Taxonomy" id="2212470"/>
    <lineage>
        <taxon>Bacteria</taxon>
        <taxon>Candidatus Eiseniibacteriota</taxon>
    </lineage>
</organism>
<sequence length="616" mass="68989">MSEHEEDGARAYDHQLVRRLAAYLAPYRWQVALAVFVTLLQAAVQLMFPWLTKEAIDLGIRHKDLYALDRIALLYLASLLAAFGLGYAQSQIMQGVAQRVMRDLRTTLFRKLQELPASYYDRTPVGRLMTRVTNDVDVLNEMFTSGVDALFGDIFMLIGIIVAMANLNVELLAVTFSVLPLIFLVTMTFRIRVRKVFRDVRSKLARLNAFLNENLTGMTTVQLLGREDRNAGEFRAINAEHRDANLLANTYHAVFFPLLEVVSAIALSLIVWYGGRQVMWTGITLGTLVAFIQYTQRFFRPISDLSEKYGILQQAMASSERIFELLDTPADPAAVRFDEPAPAPPARDGGAERGLRVEFDHVWFAYVGEHWVLKDVSFTLERGEKLALVGATGSGKSTIASLLLRFYTPQRGEIRVDGRPLAGWNAEELRQRIGLVLQDVFLFSGPVEANLRMDDPRLNREQVVAAAREVHADEFVARIPGGYDGELRERGASLSAGEKQLLSFARTLARDPDLLILDEATSSVDTHTEQLIQAGLHRLMKDRSSLVIAHRLSTIQDVDRIVVLHHGEVRDMGTHAELMALSGLYSRLWQLQYLGGRQGARAVARAFAPVVTPTDL</sequence>
<dbReference type="Pfam" id="PF00005">
    <property type="entry name" value="ABC_tran"/>
    <property type="match status" value="1"/>
</dbReference>
<accession>A0A933SHT7</accession>
<feature type="domain" description="ABC transporter" evidence="10">
    <location>
        <begin position="357"/>
        <end position="591"/>
    </location>
</feature>
<dbReference type="Pfam" id="PF00664">
    <property type="entry name" value="ABC_membrane"/>
    <property type="match status" value="1"/>
</dbReference>
<dbReference type="GO" id="GO:0005524">
    <property type="term" value="F:ATP binding"/>
    <property type="evidence" value="ECO:0007669"/>
    <property type="project" value="UniProtKB-KW"/>
</dbReference>
<feature type="transmembrane region" description="Helical" evidence="9">
    <location>
        <begin position="147"/>
        <end position="165"/>
    </location>
</feature>
<evidence type="ECO:0000313" key="13">
    <source>
        <dbReference type="Proteomes" id="UP000696931"/>
    </source>
</evidence>
<dbReference type="PROSITE" id="PS50893">
    <property type="entry name" value="ABC_TRANSPORTER_2"/>
    <property type="match status" value="1"/>
</dbReference>
<keyword evidence="3" id="KW-1003">Cell membrane</keyword>
<evidence type="ECO:0000256" key="7">
    <source>
        <dbReference type="ARBA" id="ARBA00022989"/>
    </source>
</evidence>
<evidence type="ECO:0000256" key="5">
    <source>
        <dbReference type="ARBA" id="ARBA00022741"/>
    </source>
</evidence>
<dbReference type="InterPro" id="IPR003593">
    <property type="entry name" value="AAA+_ATPase"/>
</dbReference>
<dbReference type="InterPro" id="IPR039421">
    <property type="entry name" value="Type_1_exporter"/>
</dbReference>
<keyword evidence="6 12" id="KW-0067">ATP-binding</keyword>
<evidence type="ECO:0000256" key="6">
    <source>
        <dbReference type="ARBA" id="ARBA00022840"/>
    </source>
</evidence>